<accession>A0A5C8EFT0</accession>
<organism evidence="2 3">
    <name type="scientific">Brachyspira aalborgi</name>
    <dbReference type="NCBI Taxonomy" id="29522"/>
    <lineage>
        <taxon>Bacteria</taxon>
        <taxon>Pseudomonadati</taxon>
        <taxon>Spirochaetota</taxon>
        <taxon>Spirochaetia</taxon>
        <taxon>Brachyspirales</taxon>
        <taxon>Brachyspiraceae</taxon>
        <taxon>Brachyspira</taxon>
    </lineage>
</organism>
<dbReference type="RefSeq" id="WP_147778652.1">
    <property type="nucleotide sequence ID" value="NZ_SAYD01000021.1"/>
</dbReference>
<dbReference type="InterPro" id="IPR029044">
    <property type="entry name" value="Nucleotide-diphossugar_trans"/>
</dbReference>
<dbReference type="EMBL" id="SAYD01000021">
    <property type="protein sequence ID" value="TXJ36625.1"/>
    <property type="molecule type" value="Genomic_DNA"/>
</dbReference>
<proteinExistence type="predicted"/>
<dbReference type="Proteomes" id="UP000325002">
    <property type="component" value="Unassembled WGS sequence"/>
</dbReference>
<dbReference type="Pfam" id="PF00535">
    <property type="entry name" value="Glycos_transf_2"/>
    <property type="match status" value="1"/>
</dbReference>
<dbReference type="InterPro" id="IPR001173">
    <property type="entry name" value="Glyco_trans_2-like"/>
</dbReference>
<dbReference type="PANTHER" id="PTHR22916">
    <property type="entry name" value="GLYCOSYLTRANSFERASE"/>
    <property type="match status" value="1"/>
</dbReference>
<dbReference type="PANTHER" id="PTHR22916:SF71">
    <property type="entry name" value="GLYCOSYL TRANSFERASE"/>
    <property type="match status" value="1"/>
</dbReference>
<dbReference type="Gene3D" id="3.90.550.10">
    <property type="entry name" value="Spore Coat Polysaccharide Biosynthesis Protein SpsA, Chain A"/>
    <property type="match status" value="1"/>
</dbReference>
<dbReference type="SUPFAM" id="SSF53448">
    <property type="entry name" value="Nucleotide-diphospho-sugar transferases"/>
    <property type="match status" value="1"/>
</dbReference>
<comment type="caution">
    <text evidence="2">The sequence shown here is derived from an EMBL/GenBank/DDBJ whole genome shotgun (WGS) entry which is preliminary data.</text>
</comment>
<protein>
    <submittedName>
        <fullName evidence="2">Glycosyltransferase family 2 protein</fullName>
    </submittedName>
</protein>
<gene>
    <name evidence="2" type="ORF">EPJ81_09770</name>
</gene>
<name>A0A5C8EFT0_9SPIR</name>
<sequence>MNYDVSLVITTYNEEKYLPILLGSINNQKTDLKMEIIIIDDSSTDETLNIIKQYEKFIRGGVIRLLHNNKKSDVQCMRNTGLKEATGKVIIFFDADTAISENFIENMVKPIINNKADTTLCKTYAVLEAFYDILPEKYSRSYVYFIKHCPKFMMKRFPVQFIPWILRWFNMMKKQKRLISVWRVPNRTHTTGIATKTEIARKSGGWKVKIGDGDDAQYSNDVCNESDKVLWAGKCILFISRRRVFPTDNGWITDIFFKPIKKFYKNKIRKNNDNDYTKNLR</sequence>
<reference evidence="2 3" key="1">
    <citation type="journal article" date="1992" name="Lakartidningen">
        <title>[Penicillin V and not amoxicillin is the first choice preparation in acute otitis].</title>
        <authorList>
            <person name="Kamme C."/>
            <person name="Lundgren K."/>
            <person name="Prellner K."/>
        </authorList>
    </citation>
    <scope>NUCLEOTIDE SEQUENCE [LARGE SCALE GENOMIC DNA]</scope>
    <source>
        <strain evidence="2 3">PC3997IV</strain>
    </source>
</reference>
<keyword evidence="2" id="KW-0808">Transferase</keyword>
<evidence type="ECO:0000259" key="1">
    <source>
        <dbReference type="Pfam" id="PF00535"/>
    </source>
</evidence>
<evidence type="ECO:0000313" key="3">
    <source>
        <dbReference type="Proteomes" id="UP000325002"/>
    </source>
</evidence>
<dbReference type="GO" id="GO:0016758">
    <property type="term" value="F:hexosyltransferase activity"/>
    <property type="evidence" value="ECO:0007669"/>
    <property type="project" value="UniProtKB-ARBA"/>
</dbReference>
<evidence type="ECO:0000313" key="2">
    <source>
        <dbReference type="EMBL" id="TXJ36625.1"/>
    </source>
</evidence>
<feature type="domain" description="Glycosyltransferase 2-like" evidence="1">
    <location>
        <begin position="6"/>
        <end position="136"/>
    </location>
</feature>
<dbReference type="AlphaFoldDB" id="A0A5C8EFT0"/>